<dbReference type="RefSeq" id="WP_237247956.1">
    <property type="nucleotide sequence ID" value="NZ_AP023423.1"/>
</dbReference>
<dbReference type="Proteomes" id="UP001320326">
    <property type="component" value="Chromosome"/>
</dbReference>
<keyword evidence="6" id="KW-1185">Reference proteome</keyword>
<feature type="domain" description="Hemerythrin-like" evidence="4">
    <location>
        <begin position="18"/>
        <end position="146"/>
    </location>
</feature>
<keyword evidence="2" id="KW-0479">Metal-binding</keyword>
<dbReference type="AlphaFoldDB" id="A0AAN1X8R7"/>
<dbReference type="EMBL" id="AP023423">
    <property type="protein sequence ID" value="BCK86794.1"/>
    <property type="molecule type" value="Genomic_DNA"/>
</dbReference>
<evidence type="ECO:0000259" key="4">
    <source>
        <dbReference type="Pfam" id="PF01814"/>
    </source>
</evidence>
<dbReference type="InterPro" id="IPR035938">
    <property type="entry name" value="Hemerythrin-like_sf"/>
</dbReference>
<dbReference type="SUPFAM" id="SSF47188">
    <property type="entry name" value="Hemerythrin-like"/>
    <property type="match status" value="1"/>
</dbReference>
<proteinExistence type="inferred from homology"/>
<keyword evidence="3" id="KW-0408">Iron</keyword>
<dbReference type="Gene3D" id="1.20.120.50">
    <property type="entry name" value="Hemerythrin-like"/>
    <property type="match status" value="1"/>
</dbReference>
<sequence length="161" mass="18977">MALHVQAIRNLAPEDYLLIEEEHLRLHRFLENLRSTCRNLNNQQNCQSCPREQLGTCRGRLASFFLNIIDISFNHFTHEESVMLRQGSVTEEHEDFRTHQQAHREILHALDTIISECASLDAQGKTAEAYRQLYRRLSEMFNEHDRLFDNPFIQSTKPLEQ</sequence>
<dbReference type="GO" id="GO:0046872">
    <property type="term" value="F:metal ion binding"/>
    <property type="evidence" value="ECO:0007669"/>
    <property type="project" value="UniProtKB-KW"/>
</dbReference>
<evidence type="ECO:0000313" key="5">
    <source>
        <dbReference type="EMBL" id="BCK86794.1"/>
    </source>
</evidence>
<dbReference type="InterPro" id="IPR012312">
    <property type="entry name" value="Hemerythrin-like"/>
</dbReference>
<evidence type="ECO:0000256" key="3">
    <source>
        <dbReference type="ARBA" id="ARBA00023004"/>
    </source>
</evidence>
<dbReference type="Pfam" id="PF01814">
    <property type="entry name" value="Hemerythrin"/>
    <property type="match status" value="1"/>
</dbReference>
<evidence type="ECO:0000313" key="6">
    <source>
        <dbReference type="Proteomes" id="UP001320326"/>
    </source>
</evidence>
<evidence type="ECO:0000256" key="2">
    <source>
        <dbReference type="ARBA" id="ARBA00022723"/>
    </source>
</evidence>
<gene>
    <name evidence="5" type="ORF">MIZ01_0560</name>
</gene>
<protein>
    <recommendedName>
        <fullName evidence="4">Hemerythrin-like domain-containing protein</fullName>
    </recommendedName>
</protein>
<dbReference type="KEGG" id="seme:MIZ01_0560"/>
<organism evidence="5 6">
    <name type="scientific">Sideroxyarcus emersonii</name>
    <dbReference type="NCBI Taxonomy" id="2764705"/>
    <lineage>
        <taxon>Bacteria</taxon>
        <taxon>Pseudomonadati</taxon>
        <taxon>Pseudomonadota</taxon>
        <taxon>Betaproteobacteria</taxon>
        <taxon>Nitrosomonadales</taxon>
        <taxon>Gallionellaceae</taxon>
        <taxon>Sideroxyarcus</taxon>
    </lineage>
</organism>
<accession>A0AAN1X8R7</accession>
<reference evidence="5 6" key="1">
    <citation type="journal article" date="2022" name="Int. J. Syst. Evol. Microbiol.">
        <title>&lt;i&gt;Sideroxyarcus emersonii&lt;/i&gt; gen. nov. sp. nov., a neutrophilic, microaerobic iron- and thiosulfate-oxidizing bacterium isolated from iron-rich wetland sediment.</title>
        <authorList>
            <person name="Kato S."/>
            <person name="Itoh T."/>
            <person name="Iino T."/>
            <person name="Ohkuma M."/>
        </authorList>
    </citation>
    <scope>NUCLEOTIDE SEQUENCE [LARGE SCALE GENOMIC DNA]</scope>
    <source>
        <strain evidence="5 6">MIZ01</strain>
    </source>
</reference>
<comment type="similarity">
    <text evidence="1">Belongs to the hemerythrin family.</text>
</comment>
<name>A0AAN1X8R7_9PROT</name>
<evidence type="ECO:0000256" key="1">
    <source>
        <dbReference type="ARBA" id="ARBA00010587"/>
    </source>
</evidence>